<keyword evidence="7 9" id="KW-0333">Golgi apparatus</keyword>
<keyword evidence="4 9" id="KW-0812">Transmembrane</keyword>
<dbReference type="Gene3D" id="3.90.550.50">
    <property type="match status" value="1"/>
</dbReference>
<feature type="transmembrane region" description="Helical" evidence="9">
    <location>
        <begin position="12"/>
        <end position="32"/>
    </location>
</feature>
<dbReference type="Pfam" id="PF05679">
    <property type="entry name" value="CHGN"/>
    <property type="match status" value="1"/>
</dbReference>
<gene>
    <name evidence="10" type="primary">Chpf</name>
    <name evidence="12" type="synonym">LOC112680451</name>
    <name evidence="10" type="ORF">g.13825</name>
</gene>
<reference evidence="12" key="2">
    <citation type="submission" date="2025-04" db="UniProtKB">
        <authorList>
            <consortium name="RefSeq"/>
        </authorList>
    </citation>
    <scope>IDENTIFICATION</scope>
    <source>
        <tissue evidence="12">Whole body</tissue>
    </source>
</reference>
<dbReference type="PANTHER" id="PTHR12369:SF13">
    <property type="entry name" value="HEXOSYLTRANSFERASE"/>
    <property type="match status" value="1"/>
</dbReference>
<proteinExistence type="inferred from homology"/>
<keyword evidence="5 9" id="KW-0735">Signal-anchor</keyword>
<evidence type="ECO:0000256" key="4">
    <source>
        <dbReference type="ARBA" id="ARBA00022692"/>
    </source>
</evidence>
<keyword evidence="6 9" id="KW-1133">Transmembrane helix</keyword>
<name>A0A2S2QQV0_9HEMI</name>
<evidence type="ECO:0000313" key="10">
    <source>
        <dbReference type="EMBL" id="MBY80084.1"/>
    </source>
</evidence>
<evidence type="ECO:0000256" key="2">
    <source>
        <dbReference type="ARBA" id="ARBA00009239"/>
    </source>
</evidence>
<keyword evidence="3 9" id="KW-0808">Transferase</keyword>
<reference evidence="10" key="1">
    <citation type="submission" date="2018-04" db="EMBL/GenBank/DDBJ databases">
        <title>Transcriptome assembly of Sipha flava.</title>
        <authorList>
            <person name="Scully E.D."/>
            <person name="Geib S.M."/>
            <person name="Palmer N.A."/>
            <person name="Koch K."/>
            <person name="Bradshaw J."/>
            <person name="Heng-Moss T."/>
            <person name="Sarath G."/>
        </authorList>
    </citation>
    <scope>NUCLEOTIDE SEQUENCE</scope>
</reference>
<organism evidence="10">
    <name type="scientific">Sipha flava</name>
    <name type="common">yellow sugarcane aphid</name>
    <dbReference type="NCBI Taxonomy" id="143950"/>
    <lineage>
        <taxon>Eukaryota</taxon>
        <taxon>Metazoa</taxon>
        <taxon>Ecdysozoa</taxon>
        <taxon>Arthropoda</taxon>
        <taxon>Hexapoda</taxon>
        <taxon>Insecta</taxon>
        <taxon>Pterygota</taxon>
        <taxon>Neoptera</taxon>
        <taxon>Paraneoptera</taxon>
        <taxon>Hemiptera</taxon>
        <taxon>Sternorrhyncha</taxon>
        <taxon>Aphidomorpha</taxon>
        <taxon>Aphidoidea</taxon>
        <taxon>Aphididae</taxon>
        <taxon>Sipha</taxon>
    </lineage>
</organism>
<comment type="subcellular location">
    <subcellularLocation>
        <location evidence="1 9">Golgi apparatus</location>
        <location evidence="1 9">Golgi stack membrane</location>
        <topology evidence="1 9">Single-pass type II membrane protein</topology>
    </subcellularLocation>
</comment>
<keyword evidence="11" id="KW-1185">Reference proteome</keyword>
<evidence type="ECO:0000256" key="7">
    <source>
        <dbReference type="ARBA" id="ARBA00023034"/>
    </source>
</evidence>
<evidence type="ECO:0000313" key="12">
    <source>
        <dbReference type="RefSeq" id="XP_025406335.1"/>
    </source>
</evidence>
<dbReference type="RefSeq" id="XP_025406335.1">
    <property type="nucleotide sequence ID" value="XM_025550550.1"/>
</dbReference>
<evidence type="ECO:0000256" key="8">
    <source>
        <dbReference type="ARBA" id="ARBA00023136"/>
    </source>
</evidence>
<evidence type="ECO:0000256" key="3">
    <source>
        <dbReference type="ARBA" id="ARBA00022679"/>
    </source>
</evidence>
<evidence type="ECO:0000256" key="6">
    <source>
        <dbReference type="ARBA" id="ARBA00022989"/>
    </source>
</evidence>
<evidence type="ECO:0000256" key="5">
    <source>
        <dbReference type="ARBA" id="ARBA00022968"/>
    </source>
</evidence>
<keyword evidence="8 9" id="KW-0472">Membrane</keyword>
<dbReference type="OrthoDB" id="9985088at2759"/>
<evidence type="ECO:0000313" key="11">
    <source>
        <dbReference type="Proteomes" id="UP000694846"/>
    </source>
</evidence>
<dbReference type="GO" id="GO:0047238">
    <property type="term" value="F:glucuronosyl-N-acetylgalactosaminyl-proteoglycan 4-beta-N-acetylgalactosaminyltransferase activity"/>
    <property type="evidence" value="ECO:0007669"/>
    <property type="project" value="TreeGrafter"/>
</dbReference>
<dbReference type="EMBL" id="GGMS01010881">
    <property type="protein sequence ID" value="MBY80084.1"/>
    <property type="molecule type" value="Transcribed_RNA"/>
</dbReference>
<dbReference type="EC" id="2.4.1.-" evidence="9"/>
<dbReference type="Proteomes" id="UP000694846">
    <property type="component" value="Unplaced"/>
</dbReference>
<accession>A0A2S2QQV0</accession>
<dbReference type="PANTHER" id="PTHR12369">
    <property type="entry name" value="CHONDROITIN SYNTHASE"/>
    <property type="match status" value="1"/>
</dbReference>
<dbReference type="InterPro" id="IPR008428">
    <property type="entry name" value="Chond_GalNAc"/>
</dbReference>
<dbReference type="AlphaFoldDB" id="A0A2S2QQV0"/>
<evidence type="ECO:0000256" key="9">
    <source>
        <dbReference type="RuleBase" id="RU364016"/>
    </source>
</evidence>
<dbReference type="InterPro" id="IPR051227">
    <property type="entry name" value="CS_glycosyltransferase"/>
</dbReference>
<dbReference type="GO" id="GO:0032580">
    <property type="term" value="C:Golgi cisterna membrane"/>
    <property type="evidence" value="ECO:0007669"/>
    <property type="project" value="UniProtKB-SubCell"/>
</dbReference>
<comment type="similarity">
    <text evidence="2 9">Belongs to the chondroitin N-acetylgalactosaminyltransferase family.</text>
</comment>
<protein>
    <recommendedName>
        <fullName evidence="9">Hexosyltransferase</fullName>
        <ecNumber evidence="9">2.4.1.-</ecNumber>
    </recommendedName>
</protein>
<sequence length="780" mass="89256">MLCSSARLRQNFYLIIGVTIGLLFSLIVGPLLETGCLFSISVLESGSSSITVKDEYEPHINLAGKPQRAQKIPQTLLRPRYYSTELGIREKLFVGILANQVSADGLAVAVNKTVTHWVDKTIFFVDATSGHKLNVSLMKIPGIVGFTDSRSVLKPFHMVKYIADNYLDEYEFFMLIKDSTYLNADKLMNLVKKVSVSEDVYASGTVIGTNYCSLDAGILLSNSVIRKIIPNIDWCVRNAFSTSDDDNFGRCVLHSVDLPCQTSIQGQLLYSYHLWEANDLGHLLDEPLKHKNFIHALTVYPMPNAKTMYKIHLIYCKMNLEKSNMYIEELRRSIVAESVFEPLGFRKVTWPVGSQSGSLPSTRFDVLKWEHFTDTHLYLDSRLSNIRPLNEAESADIRNVLNISIEHLELKYLNNLKFDHLVNGYKRFDPSRGLDYILDLNFKDIIGNTFIQKRVEVSKLLGKVEMLTVPYVTEYTRVHILLPVHTSEKEDAFRFLKQFKQICIDKKEKTMLMLILLYDANAPGKGAVDDVFKQLKDEATSLSNTHKKDGIKVAWLSVRVFNTKLLALRDALLDFAIVDLAIKKFPSDALMMLARPKMEIRQDYLNRIRMNTIMEWQVFSALPFSEYDPNLMTYPKQTTLDINQHYGHFDPFDFSHLSFYAKDYVISRKRAESIIPIVRADRDIRQLVSEFTSHSLKVANMTNPSVYSMFVAFSDCHIFRAVESGLRLRHKQRHCELYKGNIVDNLSAALYGDCIRSRNRNSGSKGQLARLVLEYQNQVK</sequence>
<evidence type="ECO:0000256" key="1">
    <source>
        <dbReference type="ARBA" id="ARBA00004447"/>
    </source>
</evidence>